<evidence type="ECO:0000313" key="3">
    <source>
        <dbReference type="Proteomes" id="UP001296776"/>
    </source>
</evidence>
<accession>A0AAJ0UA00</accession>
<dbReference type="AlphaFoldDB" id="A0AAJ0UA00"/>
<reference evidence="2" key="2">
    <citation type="journal article" date="2020" name="Microorganisms">
        <title>Osmotic Adaptation and Compatible Solute Biosynthesis of Phototrophic Bacteria as Revealed from Genome Analyses.</title>
        <authorList>
            <person name="Imhoff J.F."/>
            <person name="Rahn T."/>
            <person name="Kunzel S."/>
            <person name="Keller A."/>
            <person name="Neulinger S.C."/>
        </authorList>
    </citation>
    <scope>NUCLEOTIDE SEQUENCE</scope>
    <source>
        <strain evidence="2">DSM 11080</strain>
    </source>
</reference>
<protein>
    <submittedName>
        <fullName evidence="2">Uncharacterized protein</fullName>
    </submittedName>
</protein>
<dbReference type="Proteomes" id="UP001296776">
    <property type="component" value="Unassembled WGS sequence"/>
</dbReference>
<proteinExistence type="predicted"/>
<organism evidence="2 3">
    <name type="scientific">Halochromatium glycolicum</name>
    <dbReference type="NCBI Taxonomy" id="85075"/>
    <lineage>
        <taxon>Bacteria</taxon>
        <taxon>Pseudomonadati</taxon>
        <taxon>Pseudomonadota</taxon>
        <taxon>Gammaproteobacteria</taxon>
        <taxon>Chromatiales</taxon>
        <taxon>Chromatiaceae</taxon>
        <taxon>Halochromatium</taxon>
    </lineage>
</organism>
<gene>
    <name evidence="2" type="ORF">CKO40_20920</name>
</gene>
<reference evidence="2" key="1">
    <citation type="submission" date="2017-08" db="EMBL/GenBank/DDBJ databases">
        <authorList>
            <person name="Imhoff J.F."/>
            <person name="Rahn T."/>
            <person name="Kuenzel S."/>
            <person name="Neulinger S.C."/>
        </authorList>
    </citation>
    <scope>NUCLEOTIDE SEQUENCE</scope>
    <source>
        <strain evidence="2">DSM 11080</strain>
    </source>
</reference>
<feature type="region of interest" description="Disordered" evidence="1">
    <location>
        <begin position="56"/>
        <end position="83"/>
    </location>
</feature>
<sequence>MNCLAFRRQLLIDPRQQDADFRAHAEVCATCAQALQRALDLEESLFNALIQEYPERAGIDHATDSDPTADPDGMQRTRRGKTR</sequence>
<evidence type="ECO:0000313" key="2">
    <source>
        <dbReference type="EMBL" id="MBK1706932.1"/>
    </source>
</evidence>
<name>A0AAJ0UA00_9GAMM</name>
<dbReference type="EMBL" id="NRSJ01000056">
    <property type="protein sequence ID" value="MBK1706932.1"/>
    <property type="molecule type" value="Genomic_DNA"/>
</dbReference>
<keyword evidence="3" id="KW-1185">Reference proteome</keyword>
<comment type="caution">
    <text evidence="2">The sequence shown here is derived from an EMBL/GenBank/DDBJ whole genome shotgun (WGS) entry which is preliminary data.</text>
</comment>
<dbReference type="RefSeq" id="WP_200348405.1">
    <property type="nucleotide sequence ID" value="NZ_NRSJ01000056.1"/>
</dbReference>
<evidence type="ECO:0000256" key="1">
    <source>
        <dbReference type="SAM" id="MobiDB-lite"/>
    </source>
</evidence>